<dbReference type="AlphaFoldDB" id="A0A370IFH8"/>
<evidence type="ECO:0008006" key="3">
    <source>
        <dbReference type="Google" id="ProtNLM"/>
    </source>
</evidence>
<keyword evidence="2" id="KW-1185">Reference proteome</keyword>
<proteinExistence type="predicted"/>
<organism evidence="1 2">
    <name type="scientific">Nocardia pseudobrasiliensis</name>
    <dbReference type="NCBI Taxonomy" id="45979"/>
    <lineage>
        <taxon>Bacteria</taxon>
        <taxon>Bacillati</taxon>
        <taxon>Actinomycetota</taxon>
        <taxon>Actinomycetes</taxon>
        <taxon>Mycobacteriales</taxon>
        <taxon>Nocardiaceae</taxon>
        <taxon>Nocardia</taxon>
    </lineage>
</organism>
<evidence type="ECO:0000313" key="2">
    <source>
        <dbReference type="Proteomes" id="UP000254869"/>
    </source>
</evidence>
<gene>
    <name evidence="1" type="ORF">DFR76_101898</name>
</gene>
<dbReference type="Proteomes" id="UP000254869">
    <property type="component" value="Unassembled WGS sequence"/>
</dbReference>
<comment type="caution">
    <text evidence="1">The sequence shown here is derived from an EMBL/GenBank/DDBJ whole genome shotgun (WGS) entry which is preliminary data.</text>
</comment>
<reference evidence="1 2" key="1">
    <citation type="submission" date="2018-07" db="EMBL/GenBank/DDBJ databases">
        <title>Genomic Encyclopedia of Type Strains, Phase IV (KMG-IV): sequencing the most valuable type-strain genomes for metagenomic binning, comparative biology and taxonomic classification.</title>
        <authorList>
            <person name="Goeker M."/>
        </authorList>
    </citation>
    <scope>NUCLEOTIDE SEQUENCE [LARGE SCALE GENOMIC DNA]</scope>
    <source>
        <strain evidence="1 2">DSM 44290</strain>
    </source>
</reference>
<name>A0A370IFH8_9NOCA</name>
<dbReference type="RefSeq" id="WP_067991662.1">
    <property type="nucleotide sequence ID" value="NZ_QQBC01000001.1"/>
</dbReference>
<dbReference type="SUPFAM" id="SSF55961">
    <property type="entry name" value="Bet v1-like"/>
    <property type="match status" value="1"/>
</dbReference>
<sequence length="165" mass="18734">MDVVNVHTRRLAGTEAEAGALLDGLAGEHDRLWPTDHWPRMHFDRPLEVGAIGGHGPVHYTIEKYEPGRWIRFRFTEPRGFDGFHEFTITPDGPDTVTLHHLIAMRVHGSARLIWPLMIRWLHDACVEDAFDRAERAITGSVRRPARWSPIVRALRALPRPTGGS</sequence>
<dbReference type="STRING" id="1210086.GCA_001613105_00751"/>
<protein>
    <recommendedName>
        <fullName evidence="3">Polyketide cyclase/dehydrase/lipid transport protein</fullName>
    </recommendedName>
</protein>
<accession>A0A370IFH8</accession>
<dbReference type="EMBL" id="QQBC01000001">
    <property type="protein sequence ID" value="RDI69360.1"/>
    <property type="molecule type" value="Genomic_DNA"/>
</dbReference>
<evidence type="ECO:0000313" key="1">
    <source>
        <dbReference type="EMBL" id="RDI69360.1"/>
    </source>
</evidence>